<evidence type="ECO:0000313" key="4">
    <source>
        <dbReference type="Proteomes" id="UP000199052"/>
    </source>
</evidence>
<dbReference type="Gene3D" id="3.40.190.10">
    <property type="entry name" value="Periplasmic binding protein-like II"/>
    <property type="match status" value="2"/>
</dbReference>
<dbReference type="EMBL" id="JACBZA010000001">
    <property type="protein sequence ID" value="NYH82857.1"/>
    <property type="molecule type" value="Genomic_DNA"/>
</dbReference>
<dbReference type="Proteomes" id="UP000199052">
    <property type="component" value="Unassembled WGS sequence"/>
</dbReference>
<dbReference type="STRING" id="504797.SAMN05421678_12515"/>
<dbReference type="PANTHER" id="PTHR43649">
    <property type="entry name" value="ARABINOSE-BINDING PROTEIN-RELATED"/>
    <property type="match status" value="1"/>
</dbReference>
<name>A0A1I3BLQ9_9ACTN</name>
<gene>
    <name evidence="2" type="ORF">FHR37_001708</name>
    <name evidence="3" type="ORF">SAMN05421678_12515</name>
</gene>
<dbReference type="PANTHER" id="PTHR43649:SF12">
    <property type="entry name" value="DIACETYLCHITOBIOSE BINDING PROTEIN DASA"/>
    <property type="match status" value="1"/>
</dbReference>
<evidence type="ECO:0000313" key="2">
    <source>
        <dbReference type="EMBL" id="NYH82857.1"/>
    </source>
</evidence>
<dbReference type="InterPro" id="IPR006311">
    <property type="entry name" value="TAT_signal"/>
</dbReference>
<accession>A0A1I3BLQ9</accession>
<keyword evidence="5" id="KW-1185">Reference proteome</keyword>
<dbReference type="OrthoDB" id="3225049at2"/>
<dbReference type="PROSITE" id="PS51318">
    <property type="entry name" value="TAT"/>
    <property type="match status" value="1"/>
</dbReference>
<dbReference type="EMBL" id="FOOI01000025">
    <property type="protein sequence ID" value="SFH63202.1"/>
    <property type="molecule type" value="Genomic_DNA"/>
</dbReference>
<dbReference type="Proteomes" id="UP000533017">
    <property type="component" value="Unassembled WGS sequence"/>
</dbReference>
<organism evidence="3 4">
    <name type="scientific">Actinopolymorpha cephalotaxi</name>
    <dbReference type="NCBI Taxonomy" id="504797"/>
    <lineage>
        <taxon>Bacteria</taxon>
        <taxon>Bacillati</taxon>
        <taxon>Actinomycetota</taxon>
        <taxon>Actinomycetes</taxon>
        <taxon>Propionibacteriales</taxon>
        <taxon>Actinopolymorphaceae</taxon>
        <taxon>Actinopolymorpha</taxon>
    </lineage>
</organism>
<evidence type="ECO:0000313" key="5">
    <source>
        <dbReference type="Proteomes" id="UP000533017"/>
    </source>
</evidence>
<evidence type="ECO:0000313" key="3">
    <source>
        <dbReference type="EMBL" id="SFH63202.1"/>
    </source>
</evidence>
<dbReference type="AlphaFoldDB" id="A0A1I3BLQ9"/>
<feature type="region of interest" description="Disordered" evidence="1">
    <location>
        <begin position="52"/>
        <end position="83"/>
    </location>
</feature>
<sequence length="604" mass="67382">MAADEKAEASPMVGPTVAPEPGQGSSRRQFVTRAVGVGLTATAAGPMLAACSSGGDGGSKDAAVKDPLAAKGGPKTTPNSDVIYPDGYVGPRASKKALLVKEKVTLRVVVPQNVSVGDWAKNDFSKWYEKNTNVSIKWQVVAGGDDAMTKVNAMIASGDVPDVFMNINFTNAQQLLYGSQGLFVPLNKLIDEYTVETKRIFKDYPDAKNLLTATDGNIYSMPYVNDCFHCNCGNQRMWIYKPWLEKLGMEMPQSLEEFEAVLKAFKDRDPNGNGKRDEVPLMSSKDDALDTFFMSSFMYNPGEPWLVLNNGKVDVTFNKPEWREGLRYMNKLYKQGLLARQSFTQEGDQLRRVGDHKGDPILGATRTWYWGSFATLNDDDPKARWRDYVAVPTLKGPDGKRFATWNYYGAVTGGAFVVTKACKNPAVAVQWADGQYELEAIMRSYSGDLDKGWRWAKKGEVGINGKQAVWTTLGTWPPPDGQWWGQLGLGYRSNDYRLGELADPKNPTFEKPLYEESKEAYYSYKVDKETQLPPLYLDEEQAAQTGELSLTLANYVKQSLSKFVLGQWDVDDDTAWKNYLTTVERMGTSQFVDINQKAYEAKYK</sequence>
<dbReference type="InterPro" id="IPR050490">
    <property type="entry name" value="Bact_solute-bd_prot1"/>
</dbReference>
<proteinExistence type="predicted"/>
<dbReference type="RefSeq" id="WP_092889969.1">
    <property type="nucleotide sequence ID" value="NZ_FOOI01000025.1"/>
</dbReference>
<dbReference type="SUPFAM" id="SSF53850">
    <property type="entry name" value="Periplasmic binding protein-like II"/>
    <property type="match status" value="1"/>
</dbReference>
<protein>
    <submittedName>
        <fullName evidence="2 3">Aldouronate transport system substrate-binding protein</fullName>
    </submittedName>
</protein>
<feature type="region of interest" description="Disordered" evidence="1">
    <location>
        <begin position="1"/>
        <end position="28"/>
    </location>
</feature>
<reference evidence="2 5" key="2">
    <citation type="submission" date="2020-07" db="EMBL/GenBank/DDBJ databases">
        <title>Sequencing the genomes of 1000 actinobacteria strains.</title>
        <authorList>
            <person name="Klenk H.-P."/>
        </authorList>
    </citation>
    <scope>NUCLEOTIDE SEQUENCE [LARGE SCALE GENOMIC DNA]</scope>
    <source>
        <strain evidence="2 5">DSM 45117</strain>
    </source>
</reference>
<evidence type="ECO:0000256" key="1">
    <source>
        <dbReference type="SAM" id="MobiDB-lite"/>
    </source>
</evidence>
<reference evidence="3 4" key="1">
    <citation type="submission" date="2016-10" db="EMBL/GenBank/DDBJ databases">
        <authorList>
            <person name="de Groot N.N."/>
        </authorList>
    </citation>
    <scope>NUCLEOTIDE SEQUENCE [LARGE SCALE GENOMIC DNA]</scope>
    <source>
        <strain evidence="3 4">CPCC 202808</strain>
    </source>
</reference>